<keyword evidence="4 7" id="KW-0812">Transmembrane</keyword>
<feature type="transmembrane region" description="Helical" evidence="7">
    <location>
        <begin position="9"/>
        <end position="35"/>
    </location>
</feature>
<dbReference type="InterPro" id="IPR051393">
    <property type="entry name" value="ABC_transporter_permease"/>
</dbReference>
<dbReference type="STRING" id="937334.SAMN05444406_11039"/>
<dbReference type="AlphaFoldDB" id="A0A1I5V8E5"/>
<name>A0A1I5V8E5_9FIRM</name>
<dbReference type="Proteomes" id="UP000198577">
    <property type="component" value="Unassembled WGS sequence"/>
</dbReference>
<evidence type="ECO:0000256" key="6">
    <source>
        <dbReference type="ARBA" id="ARBA00023136"/>
    </source>
</evidence>
<comment type="subcellular location">
    <subcellularLocation>
        <location evidence="1 7">Cell membrane</location>
        <topology evidence="1 7">Multi-pass membrane protein</topology>
    </subcellularLocation>
</comment>
<dbReference type="Pfam" id="PF00528">
    <property type="entry name" value="BPD_transp_1"/>
    <property type="match status" value="1"/>
</dbReference>
<organism evidence="9 10">
    <name type="scientific">Caldicoprobacter faecalis</name>
    <dbReference type="NCBI Taxonomy" id="937334"/>
    <lineage>
        <taxon>Bacteria</taxon>
        <taxon>Bacillati</taxon>
        <taxon>Bacillota</taxon>
        <taxon>Clostridia</taxon>
        <taxon>Caldicoprobacterales</taxon>
        <taxon>Caldicoprobacteraceae</taxon>
        <taxon>Caldicoprobacter</taxon>
    </lineage>
</organism>
<dbReference type="SUPFAM" id="SSF161098">
    <property type="entry name" value="MetI-like"/>
    <property type="match status" value="1"/>
</dbReference>
<dbReference type="RefSeq" id="WP_025747952.1">
    <property type="nucleotide sequence ID" value="NZ_FOXR01000010.1"/>
</dbReference>
<evidence type="ECO:0000256" key="7">
    <source>
        <dbReference type="RuleBase" id="RU363032"/>
    </source>
</evidence>
<dbReference type="CDD" id="cd06261">
    <property type="entry name" value="TM_PBP2"/>
    <property type="match status" value="1"/>
</dbReference>
<proteinExistence type="inferred from homology"/>
<dbReference type="GO" id="GO:0005886">
    <property type="term" value="C:plasma membrane"/>
    <property type="evidence" value="ECO:0007669"/>
    <property type="project" value="UniProtKB-SubCell"/>
</dbReference>
<evidence type="ECO:0000313" key="10">
    <source>
        <dbReference type="Proteomes" id="UP000198577"/>
    </source>
</evidence>
<evidence type="ECO:0000259" key="8">
    <source>
        <dbReference type="PROSITE" id="PS50928"/>
    </source>
</evidence>
<dbReference type="InterPro" id="IPR000515">
    <property type="entry name" value="MetI-like"/>
</dbReference>
<feature type="transmembrane region" description="Helical" evidence="7">
    <location>
        <begin position="250"/>
        <end position="269"/>
    </location>
</feature>
<keyword evidence="3" id="KW-1003">Cell membrane</keyword>
<comment type="similarity">
    <text evidence="7">Belongs to the binding-protein-dependent transport system permease family.</text>
</comment>
<dbReference type="OrthoDB" id="9786413at2"/>
<dbReference type="Gene3D" id="1.10.3720.10">
    <property type="entry name" value="MetI-like"/>
    <property type="match status" value="1"/>
</dbReference>
<evidence type="ECO:0000256" key="3">
    <source>
        <dbReference type="ARBA" id="ARBA00022475"/>
    </source>
</evidence>
<dbReference type="PANTHER" id="PTHR30193:SF37">
    <property type="entry name" value="INNER MEMBRANE ABC TRANSPORTER PERMEASE PROTEIN YCJO"/>
    <property type="match status" value="1"/>
</dbReference>
<feature type="domain" description="ABC transmembrane type-1" evidence="8">
    <location>
        <begin position="67"/>
        <end position="270"/>
    </location>
</feature>
<protein>
    <submittedName>
        <fullName evidence="9">Carbohydrate ABC transporter membrane protein 1, CUT1 family</fullName>
    </submittedName>
</protein>
<evidence type="ECO:0000256" key="4">
    <source>
        <dbReference type="ARBA" id="ARBA00022692"/>
    </source>
</evidence>
<dbReference type="EMBL" id="FOXR01000010">
    <property type="protein sequence ID" value="SFQ03775.1"/>
    <property type="molecule type" value="Genomic_DNA"/>
</dbReference>
<keyword evidence="2 7" id="KW-0813">Transport</keyword>
<gene>
    <name evidence="9" type="ORF">SAMN05444406_11039</name>
</gene>
<feature type="transmembrane region" description="Helical" evidence="7">
    <location>
        <begin position="69"/>
        <end position="92"/>
    </location>
</feature>
<evidence type="ECO:0000256" key="5">
    <source>
        <dbReference type="ARBA" id="ARBA00022989"/>
    </source>
</evidence>
<dbReference type="PROSITE" id="PS50928">
    <property type="entry name" value="ABC_TM1"/>
    <property type="match status" value="1"/>
</dbReference>
<evidence type="ECO:0000313" key="9">
    <source>
        <dbReference type="EMBL" id="SFQ03775.1"/>
    </source>
</evidence>
<evidence type="ECO:0000256" key="1">
    <source>
        <dbReference type="ARBA" id="ARBA00004651"/>
    </source>
</evidence>
<keyword evidence="10" id="KW-1185">Reference proteome</keyword>
<dbReference type="PANTHER" id="PTHR30193">
    <property type="entry name" value="ABC TRANSPORTER PERMEASE PROTEIN"/>
    <property type="match status" value="1"/>
</dbReference>
<accession>A0A1I5V8E5</accession>
<sequence>MHNRHMSRYFFVFVFPTLLAFLLSFVIPFILGIVLSFTDFTSIIDAKWVGISNYIEAFSNKDFLNALRFTVKIAIVTVITVNFFAMCLALLLTRKIRGTNVFRAIFFMPNLIGGIVLGYIWQLIINGVLYKFGVTLTYKPEYGFWGLVILMNWQMIGYMMVIYIAAIQSIPNTLIEAAKIDGASPFQILTRIKLPIIMPSITICLFLTMANSFKNFDSNLALTAGAPSRKTAMLALDIYNTFYNTLNGEGVGQAKAVVFFIIVAVIAFLQLKLTRRKEVDNV</sequence>
<keyword evidence="6 7" id="KW-0472">Membrane</keyword>
<dbReference type="InterPro" id="IPR035906">
    <property type="entry name" value="MetI-like_sf"/>
</dbReference>
<evidence type="ECO:0000256" key="2">
    <source>
        <dbReference type="ARBA" id="ARBA00022448"/>
    </source>
</evidence>
<dbReference type="GO" id="GO:0055085">
    <property type="term" value="P:transmembrane transport"/>
    <property type="evidence" value="ECO:0007669"/>
    <property type="project" value="InterPro"/>
</dbReference>
<reference evidence="9 10" key="1">
    <citation type="submission" date="2016-10" db="EMBL/GenBank/DDBJ databases">
        <authorList>
            <person name="de Groot N.N."/>
        </authorList>
    </citation>
    <scope>NUCLEOTIDE SEQUENCE [LARGE SCALE GENOMIC DNA]</scope>
    <source>
        <strain evidence="9 10">DSM 20678</strain>
    </source>
</reference>
<feature type="transmembrane region" description="Helical" evidence="7">
    <location>
        <begin position="104"/>
        <end position="124"/>
    </location>
</feature>
<feature type="transmembrane region" description="Helical" evidence="7">
    <location>
        <begin position="188"/>
        <end position="210"/>
    </location>
</feature>
<keyword evidence="5 7" id="KW-1133">Transmembrane helix</keyword>
<feature type="transmembrane region" description="Helical" evidence="7">
    <location>
        <begin position="144"/>
        <end position="167"/>
    </location>
</feature>